<organism evidence="3 4">
    <name type="scientific">candidate division MSBL1 archaeon SCGC-AAA261D19</name>
    <dbReference type="NCBI Taxonomy" id="1698273"/>
    <lineage>
        <taxon>Archaea</taxon>
        <taxon>Methanobacteriati</taxon>
        <taxon>Methanobacteriota</taxon>
        <taxon>candidate division MSBL1</taxon>
    </lineage>
</organism>
<dbReference type="InterPro" id="IPR025202">
    <property type="entry name" value="PLD-like_dom"/>
</dbReference>
<dbReference type="Proteomes" id="UP000070400">
    <property type="component" value="Unassembled WGS sequence"/>
</dbReference>
<dbReference type="CDD" id="cd09117">
    <property type="entry name" value="PLDc_Bfil_DEXD_like"/>
    <property type="match status" value="1"/>
</dbReference>
<keyword evidence="1" id="KW-0472">Membrane</keyword>
<keyword evidence="1" id="KW-0812">Transmembrane</keyword>
<dbReference type="AlphaFoldDB" id="A0A133V708"/>
<protein>
    <recommendedName>
        <fullName evidence="2">Phospholipase D-like domain-containing protein</fullName>
    </recommendedName>
</protein>
<evidence type="ECO:0000313" key="4">
    <source>
        <dbReference type="Proteomes" id="UP000070400"/>
    </source>
</evidence>
<proteinExistence type="predicted"/>
<comment type="caution">
    <text evidence="3">The sequence shown here is derived from an EMBL/GenBank/DDBJ whole genome shotgun (WGS) entry which is preliminary data.</text>
</comment>
<feature type="transmembrane region" description="Helical" evidence="1">
    <location>
        <begin position="81"/>
        <end position="110"/>
    </location>
</feature>
<dbReference type="EMBL" id="LHXX01000021">
    <property type="protein sequence ID" value="KXB02218.1"/>
    <property type="molecule type" value="Genomic_DNA"/>
</dbReference>
<evidence type="ECO:0000313" key="3">
    <source>
        <dbReference type="EMBL" id="KXB02218.1"/>
    </source>
</evidence>
<dbReference type="SUPFAM" id="SSF56024">
    <property type="entry name" value="Phospholipase D/nuclease"/>
    <property type="match status" value="1"/>
</dbReference>
<keyword evidence="1" id="KW-1133">Transmembrane helix</keyword>
<reference evidence="3 4" key="1">
    <citation type="journal article" date="2016" name="Sci. Rep.">
        <title>Metabolic traits of an uncultured archaeal lineage -MSBL1- from brine pools of the Red Sea.</title>
        <authorList>
            <person name="Mwirichia R."/>
            <person name="Alam I."/>
            <person name="Rashid M."/>
            <person name="Vinu M."/>
            <person name="Ba-Alawi W."/>
            <person name="Anthony Kamau A."/>
            <person name="Kamanda Ngugi D."/>
            <person name="Goker M."/>
            <person name="Klenk H.P."/>
            <person name="Bajic V."/>
            <person name="Stingl U."/>
        </authorList>
    </citation>
    <scope>NUCLEOTIDE SEQUENCE [LARGE SCALE GENOMIC DNA]</scope>
    <source>
        <strain evidence="3">SCGC-AAA261D19</strain>
    </source>
</reference>
<accession>A0A133V708</accession>
<evidence type="ECO:0000256" key="1">
    <source>
        <dbReference type="SAM" id="Phobius"/>
    </source>
</evidence>
<sequence>MELTRKAGEKVLPLLKRAKEELTVYSPYISPEYAELLVEKSENGADVTVFTAKPDADYHRRSLQILREGPRPPKTMRNVGLLLISLGAVGALIACCLALLALIPSALLFAGGGYLLKKHSERADGWLNSHGEIDVRVVGNLHAKLYSRDNGEEAIFGSPNLTKSGMWRNLEVIGGCHDKPPFREGRSGVAYA</sequence>
<keyword evidence="4" id="KW-1185">Reference proteome</keyword>
<feature type="domain" description="Phospholipase D-like" evidence="2">
    <location>
        <begin position="13"/>
        <end position="178"/>
    </location>
</feature>
<name>A0A133V708_9EURY</name>
<dbReference type="Gene3D" id="3.30.870.10">
    <property type="entry name" value="Endonuclease Chain A"/>
    <property type="match status" value="1"/>
</dbReference>
<dbReference type="Pfam" id="PF13091">
    <property type="entry name" value="PLDc_2"/>
    <property type="match status" value="1"/>
</dbReference>
<gene>
    <name evidence="3" type="ORF">AKJ43_02170</name>
</gene>
<evidence type="ECO:0000259" key="2">
    <source>
        <dbReference type="Pfam" id="PF13091"/>
    </source>
</evidence>